<dbReference type="RefSeq" id="WP_011940587.1">
    <property type="nucleotide sequence ID" value="NC_009483.1"/>
</dbReference>
<protein>
    <submittedName>
        <fullName evidence="3">NAD-dependent epimerase/dehydratase</fullName>
    </submittedName>
</protein>
<gene>
    <name evidence="3" type="ordered locus">Gura_3787</name>
</gene>
<dbReference type="STRING" id="351605.Gura_3787"/>
<evidence type="ECO:0000259" key="2">
    <source>
        <dbReference type="Pfam" id="PF01370"/>
    </source>
</evidence>
<feature type="domain" description="NAD-dependent epimerase/dehydratase" evidence="2">
    <location>
        <begin position="3"/>
        <end position="212"/>
    </location>
</feature>
<evidence type="ECO:0000313" key="3">
    <source>
        <dbReference type="EMBL" id="ABQ27938.1"/>
    </source>
</evidence>
<dbReference type="OrthoDB" id="9801785at2"/>
<evidence type="ECO:0000256" key="1">
    <source>
        <dbReference type="ARBA" id="ARBA00007637"/>
    </source>
</evidence>
<evidence type="ECO:0000313" key="4">
    <source>
        <dbReference type="Proteomes" id="UP000006695"/>
    </source>
</evidence>
<accession>A5G820</accession>
<dbReference type="Pfam" id="PF01370">
    <property type="entry name" value="Epimerase"/>
    <property type="match status" value="1"/>
</dbReference>
<dbReference type="Proteomes" id="UP000006695">
    <property type="component" value="Chromosome"/>
</dbReference>
<name>A5G820_GEOUR</name>
<dbReference type="InterPro" id="IPR036291">
    <property type="entry name" value="NAD(P)-bd_dom_sf"/>
</dbReference>
<keyword evidence="4" id="KW-1185">Reference proteome</keyword>
<comment type="similarity">
    <text evidence="1">Belongs to the NAD(P)-dependent epimerase/dehydratase family.</text>
</comment>
<dbReference type="Gene3D" id="3.40.50.720">
    <property type="entry name" value="NAD(P)-binding Rossmann-like Domain"/>
    <property type="match status" value="1"/>
</dbReference>
<dbReference type="HOGENOM" id="CLU_007383_1_7_7"/>
<dbReference type="KEGG" id="gur:Gura_3787"/>
<sequence>MKILVTGATGFLGSHLVKALLNEGHQVIILKRSFSDTGRVADILPRLTSYDLDLCSLEEPFEEQSKIDSVIHTATCYGRSGESVSEIFEANAAFPLRLLETAASFATDTFFNTDTSLDRFLNPYSLAKKQFADWGRLFAGQGRIRFVNIELEHFYGAGDDASKFLTHVIDSCLDNAPELPLTAGAQRRDFIHIDDVVAAYLLLLKNNSGSGQAFQEYDLGSGEAIGLRELVETVHRLTGSNTHLNFGALPYRDNEVMESHADISSLVALGWSCKVGLADGLRKTIEEEVSRRGAKGTH</sequence>
<dbReference type="EMBL" id="CP000698">
    <property type="protein sequence ID" value="ABQ27938.1"/>
    <property type="molecule type" value="Genomic_DNA"/>
</dbReference>
<dbReference type="InterPro" id="IPR001509">
    <property type="entry name" value="Epimerase_deHydtase"/>
</dbReference>
<dbReference type="PANTHER" id="PTHR43000">
    <property type="entry name" value="DTDP-D-GLUCOSE 4,6-DEHYDRATASE-RELATED"/>
    <property type="match status" value="1"/>
</dbReference>
<proteinExistence type="inferred from homology"/>
<reference evidence="3 4" key="1">
    <citation type="submission" date="2007-05" db="EMBL/GenBank/DDBJ databases">
        <title>Complete sequence of Geobacter uraniireducens Rf4.</title>
        <authorList>
            <consortium name="US DOE Joint Genome Institute"/>
            <person name="Copeland A."/>
            <person name="Lucas S."/>
            <person name="Lapidus A."/>
            <person name="Barry K."/>
            <person name="Detter J.C."/>
            <person name="Glavina del Rio T."/>
            <person name="Hammon N."/>
            <person name="Israni S."/>
            <person name="Dalin E."/>
            <person name="Tice H."/>
            <person name="Pitluck S."/>
            <person name="Chertkov O."/>
            <person name="Brettin T."/>
            <person name="Bruce D."/>
            <person name="Han C."/>
            <person name="Schmutz J."/>
            <person name="Larimer F."/>
            <person name="Land M."/>
            <person name="Hauser L."/>
            <person name="Kyrpides N."/>
            <person name="Mikhailova N."/>
            <person name="Shelobolina E."/>
            <person name="Aklujkar M."/>
            <person name="Lovley D."/>
            <person name="Richardson P."/>
        </authorList>
    </citation>
    <scope>NUCLEOTIDE SEQUENCE [LARGE SCALE GENOMIC DNA]</scope>
    <source>
        <strain evidence="4">ATCC BAA-1134 / JCM 13001 / Rf4</strain>
    </source>
</reference>
<dbReference type="SUPFAM" id="SSF51735">
    <property type="entry name" value="NAD(P)-binding Rossmann-fold domains"/>
    <property type="match status" value="1"/>
</dbReference>
<organism evidence="3 4">
    <name type="scientific">Geotalea uraniireducens (strain Rf4)</name>
    <name type="common">Geobacter uraniireducens</name>
    <dbReference type="NCBI Taxonomy" id="351605"/>
    <lineage>
        <taxon>Bacteria</taxon>
        <taxon>Pseudomonadati</taxon>
        <taxon>Thermodesulfobacteriota</taxon>
        <taxon>Desulfuromonadia</taxon>
        <taxon>Geobacterales</taxon>
        <taxon>Geobacteraceae</taxon>
        <taxon>Geotalea</taxon>
    </lineage>
</organism>
<dbReference type="AlphaFoldDB" id="A5G820"/>